<dbReference type="EMBL" id="BAAAZW010000009">
    <property type="protein sequence ID" value="GAA3967028.1"/>
    <property type="molecule type" value="Genomic_DNA"/>
</dbReference>
<keyword evidence="2" id="KW-1185">Reference proteome</keyword>
<dbReference type="RefSeq" id="WP_344785224.1">
    <property type="nucleotide sequence ID" value="NZ_BAAAZW010000009.1"/>
</dbReference>
<dbReference type="InterPro" id="IPR019151">
    <property type="entry name" value="Proteasome_assmbl_chaperone_2"/>
</dbReference>
<dbReference type="PANTHER" id="PTHR35610">
    <property type="entry name" value="3-ISOPROPYLMALATE DEHYDRATASE-RELATED"/>
    <property type="match status" value="1"/>
</dbReference>
<proteinExistence type="predicted"/>
<comment type="caution">
    <text evidence="1">The sequence shown here is derived from an EMBL/GenBank/DDBJ whole genome shotgun (WGS) entry which is preliminary data.</text>
</comment>
<dbReference type="InterPro" id="IPR008492">
    <property type="entry name" value="Rv2714-like"/>
</dbReference>
<organism evidence="1 2">
    <name type="scientific">Gordonia caeni</name>
    <dbReference type="NCBI Taxonomy" id="1007097"/>
    <lineage>
        <taxon>Bacteria</taxon>
        <taxon>Bacillati</taxon>
        <taxon>Actinomycetota</taxon>
        <taxon>Actinomycetes</taxon>
        <taxon>Mycobacteriales</taxon>
        <taxon>Gordoniaceae</taxon>
        <taxon>Gordonia</taxon>
    </lineage>
</organism>
<dbReference type="PIRSF" id="PIRSF028754">
    <property type="entry name" value="UCP028754"/>
    <property type="match status" value="1"/>
</dbReference>
<sequence length="291" mass="31874">MSQPSPDSLPKLRRPVLLAAFGGWNDAADAASAAVEHLSLTWEATQVYDIDPDDYYDYQSSRPMVHMNGGVTRRLEWPSTGISYCRVPKADRDLILVLGHEPNLRWRTFCQEIVDVALALDVEIVVTLGSLLADIPHTRPVPISGSAHTADAAKRYGLEQSKYEGPTGITGVLQDAFIQAGVPAVALWASVPHYIGHPPNPKATLALLDRLGSLLDLTVPVGVLPDQARQWEEAITEMTSEDEDMAGYVRELEDREDADAEPSDELTEVDGDTLAAEFERYLRRRGGATDA</sequence>
<evidence type="ECO:0000313" key="2">
    <source>
        <dbReference type="Proteomes" id="UP001418444"/>
    </source>
</evidence>
<dbReference type="Pfam" id="PF09754">
    <property type="entry name" value="PAC2"/>
    <property type="match status" value="1"/>
</dbReference>
<dbReference type="SUPFAM" id="SSF159659">
    <property type="entry name" value="Cgl1923-like"/>
    <property type="match status" value="1"/>
</dbReference>
<evidence type="ECO:0000313" key="1">
    <source>
        <dbReference type="EMBL" id="GAA3967028.1"/>
    </source>
</evidence>
<protein>
    <submittedName>
        <fullName evidence="1">PAC2 family protein</fullName>
    </submittedName>
</protein>
<dbReference type="PANTHER" id="PTHR35610:SF3">
    <property type="entry name" value="PROTEASOME ASSEMBLY CHAPERONE FAMILY PROTEIN"/>
    <property type="match status" value="1"/>
</dbReference>
<dbReference type="Gene3D" id="3.40.50.10900">
    <property type="entry name" value="PAC-like subunit"/>
    <property type="match status" value="1"/>
</dbReference>
<reference evidence="2" key="1">
    <citation type="journal article" date="2019" name="Int. J. Syst. Evol. Microbiol.">
        <title>The Global Catalogue of Microorganisms (GCM) 10K type strain sequencing project: providing services to taxonomists for standard genome sequencing and annotation.</title>
        <authorList>
            <consortium name="The Broad Institute Genomics Platform"/>
            <consortium name="The Broad Institute Genome Sequencing Center for Infectious Disease"/>
            <person name="Wu L."/>
            <person name="Ma J."/>
        </authorList>
    </citation>
    <scope>NUCLEOTIDE SEQUENCE [LARGE SCALE GENOMIC DNA]</scope>
    <source>
        <strain evidence="2">JCM 16923</strain>
    </source>
</reference>
<dbReference type="Proteomes" id="UP001418444">
    <property type="component" value="Unassembled WGS sequence"/>
</dbReference>
<gene>
    <name evidence="1" type="ORF">GCM10022231_30110</name>
</gene>
<name>A0ABP7PKC1_9ACTN</name>
<dbReference type="InterPro" id="IPR038389">
    <property type="entry name" value="PSMG2_sf"/>
</dbReference>
<accession>A0ABP7PKC1</accession>